<evidence type="ECO:0000256" key="1">
    <source>
        <dbReference type="SAM" id="MobiDB-lite"/>
    </source>
</evidence>
<reference evidence="2" key="1">
    <citation type="journal article" date="2022" name="bioRxiv">
        <title>Sequencing and chromosome-scale assembly of the giantPleurodeles waltlgenome.</title>
        <authorList>
            <person name="Brown T."/>
            <person name="Elewa A."/>
            <person name="Iarovenko S."/>
            <person name="Subramanian E."/>
            <person name="Araus A.J."/>
            <person name="Petzold A."/>
            <person name="Susuki M."/>
            <person name="Suzuki K.-i.T."/>
            <person name="Hayashi T."/>
            <person name="Toyoda A."/>
            <person name="Oliveira C."/>
            <person name="Osipova E."/>
            <person name="Leigh N.D."/>
            <person name="Simon A."/>
            <person name="Yun M.H."/>
        </authorList>
    </citation>
    <scope>NUCLEOTIDE SEQUENCE</scope>
    <source>
        <strain evidence="2">20211129_DDA</strain>
        <tissue evidence="2">Liver</tissue>
    </source>
</reference>
<organism evidence="2 3">
    <name type="scientific">Pleurodeles waltl</name>
    <name type="common">Iberian ribbed newt</name>
    <dbReference type="NCBI Taxonomy" id="8319"/>
    <lineage>
        <taxon>Eukaryota</taxon>
        <taxon>Metazoa</taxon>
        <taxon>Chordata</taxon>
        <taxon>Craniata</taxon>
        <taxon>Vertebrata</taxon>
        <taxon>Euteleostomi</taxon>
        <taxon>Amphibia</taxon>
        <taxon>Batrachia</taxon>
        <taxon>Caudata</taxon>
        <taxon>Salamandroidea</taxon>
        <taxon>Salamandridae</taxon>
        <taxon>Pleurodelinae</taxon>
        <taxon>Pleurodeles</taxon>
    </lineage>
</organism>
<accession>A0AAV7N8W1</accession>
<sequence>MAAHPLGEVRAVKPPPGDRCQVELEDPAHPAVQSPSPEPPPALERAISPPSLEPSFGTRANRGRERHLIPVCSRVGGAPPIR</sequence>
<name>A0AAV7N8W1_PLEWA</name>
<evidence type="ECO:0000313" key="3">
    <source>
        <dbReference type="Proteomes" id="UP001066276"/>
    </source>
</evidence>
<dbReference type="Proteomes" id="UP001066276">
    <property type="component" value="Chromosome 8"/>
</dbReference>
<keyword evidence="3" id="KW-1185">Reference proteome</keyword>
<evidence type="ECO:0000313" key="2">
    <source>
        <dbReference type="EMBL" id="KAJ1111956.1"/>
    </source>
</evidence>
<protein>
    <submittedName>
        <fullName evidence="2">Uncharacterized protein</fullName>
    </submittedName>
</protein>
<dbReference type="AlphaFoldDB" id="A0AAV7N8W1"/>
<comment type="caution">
    <text evidence="2">The sequence shown here is derived from an EMBL/GenBank/DDBJ whole genome shotgun (WGS) entry which is preliminary data.</text>
</comment>
<dbReference type="EMBL" id="JANPWB010000012">
    <property type="protein sequence ID" value="KAJ1111956.1"/>
    <property type="molecule type" value="Genomic_DNA"/>
</dbReference>
<feature type="region of interest" description="Disordered" evidence="1">
    <location>
        <begin position="1"/>
        <end position="68"/>
    </location>
</feature>
<proteinExistence type="predicted"/>
<gene>
    <name evidence="2" type="ORF">NDU88_000228</name>
</gene>